<evidence type="ECO:0000256" key="1">
    <source>
        <dbReference type="SAM" id="SignalP"/>
    </source>
</evidence>
<evidence type="ECO:0000313" key="3">
    <source>
        <dbReference type="Proteomes" id="UP000198393"/>
    </source>
</evidence>
<dbReference type="EMBL" id="FZPD01000001">
    <property type="protein sequence ID" value="SNS58009.1"/>
    <property type="molecule type" value="Genomic_DNA"/>
</dbReference>
<feature type="chain" id="PRO_5012624788" description="GLPGLI family protein" evidence="1">
    <location>
        <begin position="20"/>
        <end position="234"/>
    </location>
</feature>
<feature type="signal peptide" evidence="1">
    <location>
        <begin position="1"/>
        <end position="19"/>
    </location>
</feature>
<accession>A0A239FM75</accession>
<protein>
    <recommendedName>
        <fullName evidence="4">GLPGLI family protein</fullName>
    </recommendedName>
</protein>
<dbReference type="RefSeq" id="WP_089355494.1">
    <property type="nucleotide sequence ID" value="NZ_FZPD01000001.1"/>
</dbReference>
<name>A0A239FM75_EKHLU</name>
<evidence type="ECO:0000313" key="2">
    <source>
        <dbReference type="EMBL" id="SNS58009.1"/>
    </source>
</evidence>
<keyword evidence="1" id="KW-0732">Signal</keyword>
<reference evidence="2 3" key="1">
    <citation type="submission" date="2017-06" db="EMBL/GenBank/DDBJ databases">
        <authorList>
            <person name="Kim H.J."/>
            <person name="Triplett B.A."/>
        </authorList>
    </citation>
    <scope>NUCLEOTIDE SEQUENCE [LARGE SCALE GENOMIC DNA]</scope>
    <source>
        <strain evidence="2 3">DSM 19307</strain>
    </source>
</reference>
<organism evidence="2 3">
    <name type="scientific">Ekhidna lutea</name>
    <dbReference type="NCBI Taxonomy" id="447679"/>
    <lineage>
        <taxon>Bacteria</taxon>
        <taxon>Pseudomonadati</taxon>
        <taxon>Bacteroidota</taxon>
        <taxon>Cytophagia</taxon>
        <taxon>Cytophagales</taxon>
        <taxon>Reichenbachiellaceae</taxon>
        <taxon>Ekhidna</taxon>
    </lineage>
</organism>
<dbReference type="AlphaFoldDB" id="A0A239FM75"/>
<evidence type="ECO:0008006" key="4">
    <source>
        <dbReference type="Google" id="ProtNLM"/>
    </source>
</evidence>
<keyword evidence="3" id="KW-1185">Reference proteome</keyword>
<dbReference type="Proteomes" id="UP000198393">
    <property type="component" value="Unassembled WGS sequence"/>
</dbReference>
<gene>
    <name evidence="2" type="ORF">SAMN05421640_0747</name>
</gene>
<sequence>MKQIISILLLVLSNSSIYAGGYVCQQYKVELTTLSKKHEGYVFSSWNELYERHEDLEFQEFFFEYIAYEDEITVYQKFYTLSPNNSDSLLDERAYTIKAFLPEETIKLRTSDIIEVNLIDISPCQEWVVPRDKKDLDYFYASTGCFSIIGDLNKNEIEVFNNKTPYFQITLHDSFFEYSGYSFYSFSESIDKSEVKILFDQFIKESKAKSTSYSDFKEYLRKINVILIKTDCIA</sequence>
<proteinExistence type="predicted"/>